<sequence>MSFGLSPSDILNVVKYCWQLVEKSKSAPSEFAEIARNVEGLHSVLLAVQNEVDNAESLLHRNETIAVNLSSSIKAVRETVLPKLESVLARFPSLSTEKPKVLDRLRFPAKRDLLEIRGLLAFNIQLISTHIETLQIGALERVENLGNLQAKSLGRIESSLDQALPRILEFIDVFGAEIRASPEPSKALSDDNQQAWATFRDRLERMGFTHSLLEKHESAILDRIQELREEGLLTSDAPSDSEPEVRHNSSQNYHMPYYETETESDASSILSPRTSRPYSWSKHEPSPESARKKQQDRWSPVLPSQREVDNDSISDADSEATITPASTPPRSQVDTRRPKPFRGSLNTPDNDDARPERPAPERRSTSYSLPGGNLVSPRTGLDGTTRKSSTKEEHRRWQAEPNVEDVRRTRPGDNTNPVPGPRPPPTWRYRTQRYITPRFKTGDKNSGALARAAGYRSLPDIKRLLESGANLESSDPPPVNQDGSASGPRKTALTIAVERGRFDIVKFLLECGANINMAELSEPVKTGNTRLARLLLEYGYPTFYPVGYWLNLAVDLGSLELCDLFLEYGANVNSQDMKGSTALLQAAWQGRKAIVDMLLREGASVHVICKSGQTALYKASGQGYEDITRRLLDCGARPNEGRGADGETALFKAVSKGHLGVARLLLEAGADPNIPNDYRRRVGMVEGYVNGNWHELFLSTPSSEVFPKFDWKPKSMIAKYLRQQIQPQSPCQYPLHSAAGNRTVGMELAEMLLAAGARVDVEDGEGGLPIDYAAAGDFGEIVTLLKRYGSPSARREQSRGRGLRLSENAVETLIAEAATFLTKGRPETRP</sequence>
<keyword evidence="1" id="KW-0677">Repeat</keyword>
<feature type="region of interest" description="Disordered" evidence="4">
    <location>
        <begin position="468"/>
        <end position="488"/>
    </location>
</feature>
<name>A0AA39YDY7_9PEZI</name>
<accession>A0AA39YDY7</accession>
<dbReference type="AlphaFoldDB" id="A0AA39YDY7"/>
<dbReference type="PRINTS" id="PR01415">
    <property type="entry name" value="ANKYRIN"/>
</dbReference>
<proteinExistence type="predicted"/>
<dbReference type="InterPro" id="IPR036770">
    <property type="entry name" value="Ankyrin_rpt-contain_sf"/>
</dbReference>
<dbReference type="PROSITE" id="PS50297">
    <property type="entry name" value="ANK_REP_REGION"/>
    <property type="match status" value="4"/>
</dbReference>
<evidence type="ECO:0000256" key="1">
    <source>
        <dbReference type="ARBA" id="ARBA00022737"/>
    </source>
</evidence>
<evidence type="ECO:0000313" key="5">
    <source>
        <dbReference type="EMBL" id="KAK0649751.1"/>
    </source>
</evidence>
<protein>
    <recommendedName>
        <fullName evidence="7">Ankyrin</fullName>
    </recommendedName>
</protein>
<keyword evidence="2 3" id="KW-0040">ANK repeat</keyword>
<evidence type="ECO:0000313" key="6">
    <source>
        <dbReference type="Proteomes" id="UP001174936"/>
    </source>
</evidence>
<dbReference type="PROSITE" id="PS50088">
    <property type="entry name" value="ANK_REPEAT"/>
    <property type="match status" value="6"/>
</dbReference>
<evidence type="ECO:0000256" key="3">
    <source>
        <dbReference type="PROSITE-ProRule" id="PRU00023"/>
    </source>
</evidence>
<gene>
    <name evidence="5" type="ORF">B0T16DRAFT_136478</name>
</gene>
<feature type="region of interest" description="Disordered" evidence="4">
    <location>
        <begin position="233"/>
        <end position="252"/>
    </location>
</feature>
<dbReference type="PANTHER" id="PTHR24171">
    <property type="entry name" value="ANKYRIN REPEAT DOMAIN-CONTAINING PROTEIN 39-RELATED"/>
    <property type="match status" value="1"/>
</dbReference>
<feature type="repeat" description="ANK" evidence="3">
    <location>
        <begin position="488"/>
        <end position="520"/>
    </location>
</feature>
<feature type="compositionally biased region" description="Basic and acidic residues" evidence="4">
    <location>
        <begin position="281"/>
        <end position="296"/>
    </location>
</feature>
<dbReference type="SMART" id="SM00248">
    <property type="entry name" value="ANK"/>
    <property type="match status" value="6"/>
</dbReference>
<evidence type="ECO:0000256" key="4">
    <source>
        <dbReference type="SAM" id="MobiDB-lite"/>
    </source>
</evidence>
<reference evidence="5" key="1">
    <citation type="submission" date="2023-06" db="EMBL/GenBank/DDBJ databases">
        <title>Genome-scale phylogeny and comparative genomics of the fungal order Sordariales.</title>
        <authorList>
            <consortium name="Lawrence Berkeley National Laboratory"/>
            <person name="Hensen N."/>
            <person name="Bonometti L."/>
            <person name="Westerberg I."/>
            <person name="Brannstrom I.O."/>
            <person name="Guillou S."/>
            <person name="Cros-Aarteil S."/>
            <person name="Calhoun S."/>
            <person name="Haridas S."/>
            <person name="Kuo A."/>
            <person name="Mondo S."/>
            <person name="Pangilinan J."/>
            <person name="Riley R."/>
            <person name="Labutti K."/>
            <person name="Andreopoulos B."/>
            <person name="Lipzen A."/>
            <person name="Chen C."/>
            <person name="Yanf M."/>
            <person name="Daum C."/>
            <person name="Ng V."/>
            <person name="Clum A."/>
            <person name="Steindorff A."/>
            <person name="Ohm R."/>
            <person name="Martin F."/>
            <person name="Silar P."/>
            <person name="Natvig D."/>
            <person name="Lalanne C."/>
            <person name="Gautier V."/>
            <person name="Ament-Velasquez S.L."/>
            <person name="Kruys A."/>
            <person name="Hutchinson M.I."/>
            <person name="Powell A.J."/>
            <person name="Barry K."/>
            <person name="Miller A.N."/>
            <person name="Grigoriev I.V."/>
            <person name="Debuchy R."/>
            <person name="Gladieux P."/>
            <person name="Thoren M.H."/>
            <person name="Johannesson H."/>
        </authorList>
    </citation>
    <scope>NUCLEOTIDE SEQUENCE</scope>
    <source>
        <strain evidence="5">SMH2532-1</strain>
    </source>
</reference>
<feature type="compositionally biased region" description="Basic and acidic residues" evidence="4">
    <location>
        <begin position="351"/>
        <end position="364"/>
    </location>
</feature>
<dbReference type="Pfam" id="PF12796">
    <property type="entry name" value="Ank_2"/>
    <property type="match status" value="1"/>
</dbReference>
<dbReference type="Proteomes" id="UP001174936">
    <property type="component" value="Unassembled WGS sequence"/>
</dbReference>
<feature type="repeat" description="ANK" evidence="3">
    <location>
        <begin position="734"/>
        <end position="764"/>
    </location>
</feature>
<feature type="region of interest" description="Disordered" evidence="4">
    <location>
        <begin position="260"/>
        <end position="430"/>
    </location>
</feature>
<feature type="compositionally biased region" description="Polar residues" evidence="4">
    <location>
        <begin position="265"/>
        <end position="278"/>
    </location>
</feature>
<feature type="repeat" description="ANK" evidence="3">
    <location>
        <begin position="645"/>
        <end position="677"/>
    </location>
</feature>
<organism evidence="5 6">
    <name type="scientific">Cercophora newfieldiana</name>
    <dbReference type="NCBI Taxonomy" id="92897"/>
    <lineage>
        <taxon>Eukaryota</taxon>
        <taxon>Fungi</taxon>
        <taxon>Dikarya</taxon>
        <taxon>Ascomycota</taxon>
        <taxon>Pezizomycotina</taxon>
        <taxon>Sordariomycetes</taxon>
        <taxon>Sordariomycetidae</taxon>
        <taxon>Sordariales</taxon>
        <taxon>Lasiosphaeriaceae</taxon>
        <taxon>Cercophora</taxon>
    </lineage>
</organism>
<dbReference type="EMBL" id="JAULSV010000003">
    <property type="protein sequence ID" value="KAK0649751.1"/>
    <property type="molecule type" value="Genomic_DNA"/>
</dbReference>
<evidence type="ECO:0008006" key="7">
    <source>
        <dbReference type="Google" id="ProtNLM"/>
    </source>
</evidence>
<dbReference type="InterPro" id="IPR002110">
    <property type="entry name" value="Ankyrin_rpt"/>
</dbReference>
<feature type="repeat" description="ANK" evidence="3">
    <location>
        <begin position="550"/>
        <end position="577"/>
    </location>
</feature>
<keyword evidence="6" id="KW-1185">Reference proteome</keyword>
<feature type="repeat" description="ANK" evidence="3">
    <location>
        <begin position="578"/>
        <end position="610"/>
    </location>
</feature>
<comment type="caution">
    <text evidence="5">The sequence shown here is derived from an EMBL/GenBank/DDBJ whole genome shotgun (WGS) entry which is preliminary data.</text>
</comment>
<feature type="repeat" description="ANK" evidence="3">
    <location>
        <begin position="611"/>
        <end position="643"/>
    </location>
</feature>
<dbReference type="Gene3D" id="1.25.40.20">
    <property type="entry name" value="Ankyrin repeat-containing domain"/>
    <property type="match status" value="4"/>
</dbReference>
<dbReference type="SUPFAM" id="SSF48403">
    <property type="entry name" value="Ankyrin repeat"/>
    <property type="match status" value="1"/>
</dbReference>
<feature type="compositionally biased region" description="Basic and acidic residues" evidence="4">
    <location>
        <begin position="389"/>
        <end position="411"/>
    </location>
</feature>
<dbReference type="Pfam" id="PF00023">
    <property type="entry name" value="Ank"/>
    <property type="match status" value="1"/>
</dbReference>
<evidence type="ECO:0000256" key="2">
    <source>
        <dbReference type="ARBA" id="ARBA00023043"/>
    </source>
</evidence>
<feature type="compositionally biased region" description="Polar residues" evidence="4">
    <location>
        <begin position="319"/>
        <end position="332"/>
    </location>
</feature>